<dbReference type="Proteomes" id="UP001054837">
    <property type="component" value="Unassembled WGS sequence"/>
</dbReference>
<organism evidence="1 2">
    <name type="scientific">Caerostris darwini</name>
    <dbReference type="NCBI Taxonomy" id="1538125"/>
    <lineage>
        <taxon>Eukaryota</taxon>
        <taxon>Metazoa</taxon>
        <taxon>Ecdysozoa</taxon>
        <taxon>Arthropoda</taxon>
        <taxon>Chelicerata</taxon>
        <taxon>Arachnida</taxon>
        <taxon>Araneae</taxon>
        <taxon>Araneomorphae</taxon>
        <taxon>Entelegynae</taxon>
        <taxon>Araneoidea</taxon>
        <taxon>Araneidae</taxon>
        <taxon>Caerostris</taxon>
    </lineage>
</organism>
<reference evidence="1 2" key="1">
    <citation type="submission" date="2021-06" db="EMBL/GenBank/DDBJ databases">
        <title>Caerostris darwini draft genome.</title>
        <authorList>
            <person name="Kono N."/>
            <person name="Arakawa K."/>
        </authorList>
    </citation>
    <scope>NUCLEOTIDE SEQUENCE [LARGE SCALE GENOMIC DNA]</scope>
</reference>
<evidence type="ECO:0000313" key="1">
    <source>
        <dbReference type="EMBL" id="GIY23252.1"/>
    </source>
</evidence>
<name>A0AAV4RS36_9ARAC</name>
<dbReference type="AlphaFoldDB" id="A0AAV4RS36"/>
<protein>
    <submittedName>
        <fullName evidence="1">Uncharacterized protein</fullName>
    </submittedName>
</protein>
<keyword evidence="2" id="KW-1185">Reference proteome</keyword>
<gene>
    <name evidence="1" type="ORF">CDAR_59871</name>
</gene>
<dbReference type="EMBL" id="BPLQ01006523">
    <property type="protein sequence ID" value="GIY23252.1"/>
    <property type="molecule type" value="Genomic_DNA"/>
</dbReference>
<comment type="caution">
    <text evidence="1">The sequence shown here is derived from an EMBL/GenBank/DDBJ whole genome shotgun (WGS) entry which is preliminary data.</text>
</comment>
<sequence length="98" mass="10847">MYYIIQFFTHPNPAAGCRGISGVEKTATRMPQLCSGDRWACRGPLMRRGAWSGCSHESVRHVTSHPMHAPPYISAALTLRCRYSDHPSSHPIASTLLP</sequence>
<accession>A0AAV4RS36</accession>
<evidence type="ECO:0000313" key="2">
    <source>
        <dbReference type="Proteomes" id="UP001054837"/>
    </source>
</evidence>
<proteinExistence type="predicted"/>